<dbReference type="AlphaFoldDB" id="F6Y4P7"/>
<dbReference type="GeneTree" id="ENSGT00390000011695"/>
<sequence>MIGPKLNVTIEPKTKAFMDWRVPSRYSDKAGRPTTREAEVMRRIQAQSRARSSRQHEVTHTTHHPPPPGKFQPIRSEQQEHMAEVLRMKSALRDRGQVTTLPRLSLSANHSMEKPLEPRTYSAAQRWLSKNPGKEHLAEQVLRQNGRTEVDRLLENTLEPNARKAVREWLKHASESDRRAAMRFFSTLAGRKLLGGPSGRHPAPNMHGDKNARLSAVLDTLRTNKGQAPQEPDMGHATVDDHIKSLLKAARRKHIRILTPETRLRHKELQTWHHMPVYNYTGKIQNTRSMYVKPNASIPKDFRIHPEWEP</sequence>
<reference evidence="2" key="2">
    <citation type="journal article" date="2008" name="Genome Biol.">
        <title>Improved genome assembly and evidence-based global gene model set for the chordate Ciona intestinalis: new insight into intron and operon populations.</title>
        <authorList>
            <person name="Satou Y."/>
            <person name="Mineta K."/>
            <person name="Ogasawara M."/>
            <person name="Sasakura Y."/>
            <person name="Shoguchi E."/>
            <person name="Ueno K."/>
            <person name="Yamada L."/>
            <person name="Matsumoto J."/>
            <person name="Wasserscheid J."/>
            <person name="Dewar K."/>
            <person name="Wiley G.B."/>
            <person name="Macmil S.L."/>
            <person name="Roe B.A."/>
            <person name="Zeller R.W."/>
            <person name="Hastings K.E."/>
            <person name="Lemaire P."/>
            <person name="Lindquist E."/>
            <person name="Endo T."/>
            <person name="Hotta K."/>
            <person name="Inaba K."/>
        </authorList>
    </citation>
    <scope>NUCLEOTIDE SEQUENCE [LARGE SCALE GENOMIC DNA]</scope>
    <source>
        <strain evidence="2">wild type</strain>
    </source>
</reference>
<accession>F6Y4P7</accession>
<dbReference type="RefSeq" id="XP_018669474.1">
    <property type="nucleotide sequence ID" value="XM_018813929.2"/>
</dbReference>
<dbReference type="STRING" id="7719.ENSCINP00000019955"/>
<name>F6Y4P7_CIOIN</name>
<accession>A0A1W5BF21</accession>
<dbReference type="HOGENOM" id="CLU_897022_0_0_1"/>
<dbReference type="OrthoDB" id="5958581at2759"/>
<gene>
    <name evidence="2" type="primary">LOC100186163</name>
</gene>
<dbReference type="Ensembl" id="ENSCINT00000019955.3">
    <property type="protein sequence ID" value="ENSCINP00000019955.3"/>
    <property type="gene ID" value="ENSCING00000009835.3"/>
</dbReference>
<evidence type="ECO:0000256" key="1">
    <source>
        <dbReference type="SAM" id="MobiDB-lite"/>
    </source>
</evidence>
<keyword evidence="3" id="KW-1185">Reference proteome</keyword>
<feature type="compositionally biased region" description="Basic and acidic residues" evidence="1">
    <location>
        <begin position="27"/>
        <end position="42"/>
    </location>
</feature>
<dbReference type="Proteomes" id="UP000008144">
    <property type="component" value="Chromosome 1"/>
</dbReference>
<dbReference type="GeneID" id="100186163"/>
<reference evidence="2" key="3">
    <citation type="submission" date="2025-08" db="UniProtKB">
        <authorList>
            <consortium name="Ensembl"/>
        </authorList>
    </citation>
    <scope>IDENTIFICATION</scope>
</reference>
<proteinExistence type="predicted"/>
<feature type="region of interest" description="Disordered" evidence="1">
    <location>
        <begin position="27"/>
        <end position="73"/>
    </location>
</feature>
<evidence type="ECO:0000313" key="2">
    <source>
        <dbReference type="Ensembl" id="ENSCINP00000019955.3"/>
    </source>
</evidence>
<dbReference type="EMBL" id="EAAA01000259">
    <property type="status" value="NOT_ANNOTATED_CDS"/>
    <property type="molecule type" value="Genomic_DNA"/>
</dbReference>
<reference evidence="2" key="4">
    <citation type="submission" date="2025-09" db="UniProtKB">
        <authorList>
            <consortium name="Ensembl"/>
        </authorList>
    </citation>
    <scope>IDENTIFICATION</scope>
</reference>
<dbReference type="InParanoid" id="F6Y4P7"/>
<evidence type="ECO:0000313" key="3">
    <source>
        <dbReference type="Proteomes" id="UP000008144"/>
    </source>
</evidence>
<organism evidence="2 3">
    <name type="scientific">Ciona intestinalis</name>
    <name type="common">Transparent sea squirt</name>
    <name type="synonym">Ascidia intestinalis</name>
    <dbReference type="NCBI Taxonomy" id="7719"/>
    <lineage>
        <taxon>Eukaryota</taxon>
        <taxon>Metazoa</taxon>
        <taxon>Chordata</taxon>
        <taxon>Tunicata</taxon>
        <taxon>Ascidiacea</taxon>
        <taxon>Phlebobranchia</taxon>
        <taxon>Cionidae</taxon>
        <taxon>Ciona</taxon>
    </lineage>
</organism>
<reference evidence="3" key="1">
    <citation type="journal article" date="2002" name="Science">
        <title>The draft genome of Ciona intestinalis: insights into chordate and vertebrate origins.</title>
        <authorList>
            <person name="Dehal P."/>
            <person name="Satou Y."/>
            <person name="Campbell R.K."/>
            <person name="Chapman J."/>
            <person name="Degnan B."/>
            <person name="De Tomaso A."/>
            <person name="Davidson B."/>
            <person name="Di Gregorio A."/>
            <person name="Gelpke M."/>
            <person name="Goodstein D.M."/>
            <person name="Harafuji N."/>
            <person name="Hastings K.E."/>
            <person name="Ho I."/>
            <person name="Hotta K."/>
            <person name="Huang W."/>
            <person name="Kawashima T."/>
            <person name="Lemaire P."/>
            <person name="Martinez D."/>
            <person name="Meinertzhagen I.A."/>
            <person name="Necula S."/>
            <person name="Nonaka M."/>
            <person name="Putnam N."/>
            <person name="Rash S."/>
            <person name="Saiga H."/>
            <person name="Satake M."/>
            <person name="Terry A."/>
            <person name="Yamada L."/>
            <person name="Wang H.G."/>
            <person name="Awazu S."/>
            <person name="Azumi K."/>
            <person name="Boore J."/>
            <person name="Branno M."/>
            <person name="Chin-Bow S."/>
            <person name="DeSantis R."/>
            <person name="Doyle S."/>
            <person name="Francino P."/>
            <person name="Keys D.N."/>
            <person name="Haga S."/>
            <person name="Hayashi H."/>
            <person name="Hino K."/>
            <person name="Imai K.S."/>
            <person name="Inaba K."/>
            <person name="Kano S."/>
            <person name="Kobayashi K."/>
            <person name="Kobayashi M."/>
            <person name="Lee B.I."/>
            <person name="Makabe K.W."/>
            <person name="Manohar C."/>
            <person name="Matassi G."/>
            <person name="Medina M."/>
            <person name="Mochizuki Y."/>
            <person name="Mount S."/>
            <person name="Morishita T."/>
            <person name="Miura S."/>
            <person name="Nakayama A."/>
            <person name="Nishizaka S."/>
            <person name="Nomoto H."/>
            <person name="Ohta F."/>
            <person name="Oishi K."/>
            <person name="Rigoutsos I."/>
            <person name="Sano M."/>
            <person name="Sasaki A."/>
            <person name="Sasakura Y."/>
            <person name="Shoguchi E."/>
            <person name="Shin-i T."/>
            <person name="Spagnuolo A."/>
            <person name="Stainier D."/>
            <person name="Suzuki M.M."/>
            <person name="Tassy O."/>
            <person name="Takatori N."/>
            <person name="Tokuoka M."/>
            <person name="Yagi K."/>
            <person name="Yoshizaki F."/>
            <person name="Wada S."/>
            <person name="Zhang C."/>
            <person name="Hyatt P.D."/>
            <person name="Larimer F."/>
            <person name="Detter C."/>
            <person name="Doggett N."/>
            <person name="Glavina T."/>
            <person name="Hawkins T."/>
            <person name="Richardson P."/>
            <person name="Lucas S."/>
            <person name="Kohara Y."/>
            <person name="Levine M."/>
            <person name="Satoh N."/>
            <person name="Rokhsar D.S."/>
        </authorList>
    </citation>
    <scope>NUCLEOTIDE SEQUENCE [LARGE SCALE GENOMIC DNA]</scope>
</reference>
<protein>
    <submittedName>
        <fullName evidence="2">Uncharacterized LOC100186163</fullName>
    </submittedName>
</protein>